<gene>
    <name evidence="4" type="primary">rfbC</name>
    <name evidence="4" type="ORF">DQG23_38410</name>
</gene>
<dbReference type="OrthoDB" id="9800680at2"/>
<dbReference type="PANTHER" id="PTHR21047:SF2">
    <property type="entry name" value="THYMIDINE DIPHOSPHO-4-KETO-RHAMNOSE 3,5-EPIMERASE"/>
    <property type="match status" value="1"/>
</dbReference>
<sequence length="194" mass="21953">MRIHETGIAGCYEIVLNRFEDERGLFVKTFREDYFAGHGLETRFAEQYYSFSYKNVIRGLHFQIPPHEHVKVVYCISGIVTDAVVDLRAGSPTYGKFAMIELSAQKGNMIYIPSGLAHGFWVQSQEAILVYNVTTLYSPLHDRGIRWDSAGIPWTARHPVISKRDKGFPGLDDFISPFTYAGATAPTDGVERRE</sequence>
<accession>A0A329LQ72</accession>
<dbReference type="RefSeq" id="WP_113036341.1">
    <property type="nucleotide sequence ID" value="NZ_QMFB01000045.1"/>
</dbReference>
<dbReference type="Gene3D" id="2.60.120.10">
    <property type="entry name" value="Jelly Rolls"/>
    <property type="match status" value="1"/>
</dbReference>
<keyword evidence="5" id="KW-1185">Reference proteome</keyword>
<feature type="active site" description="Proton donor" evidence="1">
    <location>
        <position position="131"/>
    </location>
</feature>
<proteinExistence type="inferred from homology"/>
<evidence type="ECO:0000256" key="3">
    <source>
        <dbReference type="RuleBase" id="RU364069"/>
    </source>
</evidence>
<dbReference type="Pfam" id="PF00908">
    <property type="entry name" value="dTDP_sugar_isom"/>
    <property type="match status" value="1"/>
</dbReference>
<dbReference type="EMBL" id="QMFB01000045">
    <property type="protein sequence ID" value="RAV10125.1"/>
    <property type="molecule type" value="Genomic_DNA"/>
</dbReference>
<comment type="similarity">
    <text evidence="3">Belongs to the dTDP-4-dehydrorhamnose 3,5-epimerase family.</text>
</comment>
<feature type="active site" description="Proton acceptor" evidence="1">
    <location>
        <position position="61"/>
    </location>
</feature>
<dbReference type="SUPFAM" id="SSF51182">
    <property type="entry name" value="RmlC-like cupins"/>
    <property type="match status" value="1"/>
</dbReference>
<comment type="pathway">
    <text evidence="3">Carbohydrate biosynthesis; dTDP-L-rhamnose biosynthesis.</text>
</comment>
<dbReference type="EC" id="5.1.3.13" evidence="3"/>
<comment type="subunit">
    <text evidence="3">Homodimer.</text>
</comment>
<reference evidence="4 5" key="1">
    <citation type="journal article" date="2009" name="Int. J. Syst. Evol. Microbiol.">
        <title>Paenibacillus contaminans sp. nov., isolated from a contaminated laboratory plate.</title>
        <authorList>
            <person name="Chou J.H."/>
            <person name="Lee J.H."/>
            <person name="Lin M.C."/>
            <person name="Chang P.S."/>
            <person name="Arun A.B."/>
            <person name="Young C.C."/>
            <person name="Chen W.M."/>
        </authorList>
    </citation>
    <scope>NUCLEOTIDE SEQUENCE [LARGE SCALE GENOMIC DNA]</scope>
    <source>
        <strain evidence="4 5">CKOBP-6</strain>
    </source>
</reference>
<dbReference type="GO" id="GO:0019305">
    <property type="term" value="P:dTDP-rhamnose biosynthetic process"/>
    <property type="evidence" value="ECO:0007669"/>
    <property type="project" value="UniProtKB-UniRule"/>
</dbReference>
<dbReference type="GO" id="GO:0005829">
    <property type="term" value="C:cytosol"/>
    <property type="evidence" value="ECO:0007669"/>
    <property type="project" value="TreeGrafter"/>
</dbReference>
<evidence type="ECO:0000256" key="2">
    <source>
        <dbReference type="PIRSR" id="PIRSR600888-3"/>
    </source>
</evidence>
<dbReference type="CDD" id="cd00438">
    <property type="entry name" value="cupin_RmlC"/>
    <property type="match status" value="1"/>
</dbReference>
<dbReference type="GO" id="GO:0008830">
    <property type="term" value="F:dTDP-4-dehydrorhamnose 3,5-epimerase activity"/>
    <property type="evidence" value="ECO:0007669"/>
    <property type="project" value="UniProtKB-UniRule"/>
</dbReference>
<dbReference type="InterPro" id="IPR011051">
    <property type="entry name" value="RmlC_Cupin_sf"/>
</dbReference>
<evidence type="ECO:0000256" key="1">
    <source>
        <dbReference type="PIRSR" id="PIRSR600888-1"/>
    </source>
</evidence>
<comment type="caution">
    <text evidence="4">The sequence shown here is derived from an EMBL/GenBank/DDBJ whole genome shotgun (WGS) entry which is preliminary data.</text>
</comment>
<dbReference type="PANTHER" id="PTHR21047">
    <property type="entry name" value="DTDP-6-DEOXY-D-GLUCOSE-3,5 EPIMERASE"/>
    <property type="match status" value="1"/>
</dbReference>
<dbReference type="AlphaFoldDB" id="A0A329LQ72"/>
<dbReference type="InterPro" id="IPR014710">
    <property type="entry name" value="RmlC-like_jellyroll"/>
</dbReference>
<protein>
    <recommendedName>
        <fullName evidence="3">dTDP-4-dehydrorhamnose 3,5-epimerase</fullName>
        <ecNumber evidence="3">5.1.3.13</ecNumber>
    </recommendedName>
    <alternativeName>
        <fullName evidence="3">Thymidine diphospho-4-keto-rhamnose 3,5-epimerase</fullName>
    </alternativeName>
</protein>
<dbReference type="InterPro" id="IPR000888">
    <property type="entry name" value="RmlC-like"/>
</dbReference>
<name>A0A329LQ72_9BACL</name>
<feature type="site" description="Participates in a stacking interaction with the thymidine ring of dTDP-4-oxo-6-deoxyglucose" evidence="2">
    <location>
        <position position="137"/>
    </location>
</feature>
<evidence type="ECO:0000313" key="4">
    <source>
        <dbReference type="EMBL" id="RAV10125.1"/>
    </source>
</evidence>
<dbReference type="GO" id="GO:0000271">
    <property type="term" value="P:polysaccharide biosynthetic process"/>
    <property type="evidence" value="ECO:0007669"/>
    <property type="project" value="TreeGrafter"/>
</dbReference>
<comment type="catalytic activity">
    <reaction evidence="3">
        <text>dTDP-4-dehydro-6-deoxy-alpha-D-glucose = dTDP-4-dehydro-beta-L-rhamnose</text>
        <dbReference type="Rhea" id="RHEA:16969"/>
        <dbReference type="ChEBI" id="CHEBI:57649"/>
        <dbReference type="ChEBI" id="CHEBI:62830"/>
        <dbReference type="EC" id="5.1.3.13"/>
    </reaction>
</comment>
<organism evidence="4 5">
    <name type="scientific">Paenibacillus contaminans</name>
    <dbReference type="NCBI Taxonomy" id="450362"/>
    <lineage>
        <taxon>Bacteria</taxon>
        <taxon>Bacillati</taxon>
        <taxon>Bacillota</taxon>
        <taxon>Bacilli</taxon>
        <taxon>Bacillales</taxon>
        <taxon>Paenibacillaceae</taxon>
        <taxon>Paenibacillus</taxon>
    </lineage>
</organism>
<keyword evidence="3 4" id="KW-0413">Isomerase</keyword>
<evidence type="ECO:0000313" key="5">
    <source>
        <dbReference type="Proteomes" id="UP000250369"/>
    </source>
</evidence>
<dbReference type="Proteomes" id="UP000250369">
    <property type="component" value="Unassembled WGS sequence"/>
</dbReference>
<dbReference type="NCBIfam" id="TIGR01221">
    <property type="entry name" value="rmlC"/>
    <property type="match status" value="1"/>
</dbReference>
<comment type="function">
    <text evidence="3">Catalyzes the epimerization of the C3' and C5'positions of dTDP-6-deoxy-D-xylo-4-hexulose, forming dTDP-6-deoxy-L-lyxo-4-hexulose.</text>
</comment>
<dbReference type="UniPathway" id="UPA00124"/>